<dbReference type="EMBL" id="VSSQ01000051">
    <property type="protein sequence ID" value="MPL70186.1"/>
    <property type="molecule type" value="Genomic_DNA"/>
</dbReference>
<protein>
    <submittedName>
        <fullName evidence="3">IS110 family transposase ISAzo28</fullName>
    </submittedName>
</protein>
<evidence type="ECO:0000259" key="1">
    <source>
        <dbReference type="Pfam" id="PF01548"/>
    </source>
</evidence>
<dbReference type="GO" id="GO:0004803">
    <property type="term" value="F:transposase activity"/>
    <property type="evidence" value="ECO:0007669"/>
    <property type="project" value="InterPro"/>
</dbReference>
<dbReference type="Pfam" id="PF02371">
    <property type="entry name" value="Transposase_20"/>
    <property type="match status" value="1"/>
</dbReference>
<reference evidence="3" key="1">
    <citation type="submission" date="2019-08" db="EMBL/GenBank/DDBJ databases">
        <authorList>
            <person name="Kucharzyk K."/>
            <person name="Murdoch R.W."/>
            <person name="Higgins S."/>
            <person name="Loffler F."/>
        </authorList>
    </citation>
    <scope>NUCLEOTIDE SEQUENCE</scope>
</reference>
<dbReference type="NCBIfam" id="NF033542">
    <property type="entry name" value="transpos_IS110"/>
    <property type="match status" value="1"/>
</dbReference>
<organism evidence="3">
    <name type="scientific">bioreactor metagenome</name>
    <dbReference type="NCBI Taxonomy" id="1076179"/>
    <lineage>
        <taxon>unclassified sequences</taxon>
        <taxon>metagenomes</taxon>
        <taxon>ecological metagenomes</taxon>
    </lineage>
</organism>
<gene>
    <name evidence="3" type="ORF">SDC9_15939</name>
</gene>
<accession>A0A644TT63</accession>
<dbReference type="InterPro" id="IPR047650">
    <property type="entry name" value="Transpos_IS110"/>
</dbReference>
<dbReference type="InterPro" id="IPR003346">
    <property type="entry name" value="Transposase_20"/>
</dbReference>
<name>A0A644TT63_9ZZZZ</name>
<dbReference type="Pfam" id="PF01548">
    <property type="entry name" value="DEDD_Tnp_IS110"/>
    <property type="match status" value="1"/>
</dbReference>
<dbReference type="AlphaFoldDB" id="A0A644TT63"/>
<proteinExistence type="predicted"/>
<sequence>MIATGLDVHKDTIFCGIHNGKKNLDVKEFSTLTHDIRNLGEYVRSLGGHTIAMESTGIYWIPIWNILDEMGFELILVNPYLIKQMPGRKSDVKDAQWIATLLQKGLLRASFVPDKKIQELRTITRKYMKLQQRRVTIEQNMERILEICNIRITSLVSNISGKSIYRIIESIVNGVDAPDELEKLVHGRIKNKHKEKVRQSLEGHIPEYHRFNLSLSFEEFNLNLSQVNRCLEKMEELCNKEFSKELELLQTIPGVSLISAMILIAETGADMRVFENSGKFTGWIGLRPRNDESAGKYKSTATTKGNVYLRATLVQIAWAATKTKGSYFKEKFNRLAMRKAKKKALIAIARKIAVVIWNVLNDMKKYNPNLLPILDPQKLMASLNYHQKELERLNKLVER</sequence>
<dbReference type="InterPro" id="IPR002525">
    <property type="entry name" value="Transp_IS110-like_N"/>
</dbReference>
<feature type="domain" description="Transposase IS116/IS110/IS902 C-terminal" evidence="2">
    <location>
        <begin position="247"/>
        <end position="331"/>
    </location>
</feature>
<feature type="domain" description="Transposase IS110-like N-terminal" evidence="1">
    <location>
        <begin position="5"/>
        <end position="147"/>
    </location>
</feature>
<dbReference type="GO" id="GO:0006313">
    <property type="term" value="P:DNA transposition"/>
    <property type="evidence" value="ECO:0007669"/>
    <property type="project" value="InterPro"/>
</dbReference>
<dbReference type="PANTHER" id="PTHR33055">
    <property type="entry name" value="TRANSPOSASE FOR INSERTION SEQUENCE ELEMENT IS1111A"/>
    <property type="match status" value="1"/>
</dbReference>
<evidence type="ECO:0000259" key="2">
    <source>
        <dbReference type="Pfam" id="PF02371"/>
    </source>
</evidence>
<evidence type="ECO:0000313" key="3">
    <source>
        <dbReference type="EMBL" id="MPL70186.1"/>
    </source>
</evidence>
<dbReference type="GO" id="GO:0003677">
    <property type="term" value="F:DNA binding"/>
    <property type="evidence" value="ECO:0007669"/>
    <property type="project" value="InterPro"/>
</dbReference>
<comment type="caution">
    <text evidence="3">The sequence shown here is derived from an EMBL/GenBank/DDBJ whole genome shotgun (WGS) entry which is preliminary data.</text>
</comment>